<dbReference type="EMBL" id="VTOW01000001">
    <property type="protein sequence ID" value="NKE70332.1"/>
    <property type="molecule type" value="Genomic_DNA"/>
</dbReference>
<accession>A0A7X6DN84</accession>
<organism evidence="1 2">
    <name type="scientific">Candidatus Manganitrophus noduliformans</name>
    <dbReference type="NCBI Taxonomy" id="2606439"/>
    <lineage>
        <taxon>Bacteria</taxon>
        <taxon>Pseudomonadati</taxon>
        <taxon>Nitrospirota</taxon>
        <taxon>Nitrospiria</taxon>
        <taxon>Candidatus Troglogloeales</taxon>
        <taxon>Candidatus Manganitrophaceae</taxon>
        <taxon>Candidatus Manganitrophus</taxon>
    </lineage>
</organism>
<protein>
    <submittedName>
        <fullName evidence="1">Uncharacterized protein</fullName>
    </submittedName>
</protein>
<proteinExistence type="predicted"/>
<reference evidence="1 2" key="1">
    <citation type="journal article" date="2020" name="Nature">
        <title>Bacterial chemolithoautotrophy via manganese oxidation.</title>
        <authorList>
            <person name="Yu H."/>
            <person name="Leadbetter J.R."/>
        </authorList>
    </citation>
    <scope>NUCLEOTIDE SEQUENCE [LARGE SCALE GENOMIC DNA]</scope>
    <source>
        <strain evidence="1 2">Mn-1</strain>
    </source>
</reference>
<sequence>MMFRDPAGFIQEKLSKKILSANTVRDAMMASFILTLQKREEGTGASIPDPASWRQEKAREMREVASAAFAGIGAPFEYPTLPQMEQVKAEIERKYRWDQLDAGLREEHERVCRMLFAKFEEPF</sequence>
<name>A0A7X6DN84_9BACT</name>
<dbReference type="RefSeq" id="WP_168058588.1">
    <property type="nucleotide sequence ID" value="NZ_VTOW01000001.1"/>
</dbReference>
<keyword evidence="2" id="KW-1185">Reference proteome</keyword>
<dbReference type="AlphaFoldDB" id="A0A7X6DN84"/>
<evidence type="ECO:0000313" key="1">
    <source>
        <dbReference type="EMBL" id="NKE70332.1"/>
    </source>
</evidence>
<comment type="caution">
    <text evidence="1">The sequence shown here is derived from an EMBL/GenBank/DDBJ whole genome shotgun (WGS) entry which is preliminary data.</text>
</comment>
<evidence type="ECO:0000313" key="2">
    <source>
        <dbReference type="Proteomes" id="UP000534783"/>
    </source>
</evidence>
<gene>
    <name evidence="1" type="ORF">MNODULE_06220</name>
</gene>
<dbReference type="Proteomes" id="UP000534783">
    <property type="component" value="Unassembled WGS sequence"/>
</dbReference>